<protein>
    <submittedName>
        <fullName evidence="1">Uncharacterized protein</fullName>
    </submittedName>
</protein>
<accession>A0ABX7RI43</accession>
<proteinExistence type="predicted"/>
<evidence type="ECO:0000313" key="2">
    <source>
        <dbReference type="Proteomes" id="UP000663400"/>
    </source>
</evidence>
<evidence type="ECO:0000313" key="1">
    <source>
        <dbReference type="EMBL" id="QSX76511.1"/>
    </source>
</evidence>
<keyword evidence="2" id="KW-1185">Reference proteome</keyword>
<dbReference type="RefSeq" id="WP_200606476.1">
    <property type="nucleotide sequence ID" value="NZ_CP071517.1"/>
</dbReference>
<dbReference type="EMBL" id="CP071517">
    <property type="protein sequence ID" value="QSX76511.1"/>
    <property type="molecule type" value="Genomic_DNA"/>
</dbReference>
<name>A0ABX7RI43_9GAMM</name>
<gene>
    <name evidence="1" type="ORF">HIV01_008605</name>
</gene>
<dbReference type="Proteomes" id="UP000663400">
    <property type="component" value="Chromosome"/>
</dbReference>
<reference evidence="1 2" key="1">
    <citation type="submission" date="2021-02" db="EMBL/GenBank/DDBJ databases">
        <title>Lysobacter arenosi sp. nov., isolated from soil of gangwondo yeongwol, south Korea.</title>
        <authorList>
            <person name="Kim K.R."/>
            <person name="Kim K.H."/>
            <person name="Jeon C.O."/>
        </authorList>
    </citation>
    <scope>NUCLEOTIDE SEQUENCE [LARGE SCALE GENOMIC DNA]</scope>
    <source>
        <strain evidence="1 2">R7</strain>
    </source>
</reference>
<organism evidence="1 2">
    <name type="scientific">Lysobacter arenosi</name>
    <dbReference type="NCBI Taxonomy" id="2795387"/>
    <lineage>
        <taxon>Bacteria</taxon>
        <taxon>Pseudomonadati</taxon>
        <taxon>Pseudomonadota</taxon>
        <taxon>Gammaproteobacteria</taxon>
        <taxon>Lysobacterales</taxon>
        <taxon>Lysobacteraceae</taxon>
        <taxon>Lysobacter</taxon>
    </lineage>
</organism>
<sequence length="180" mass="19181">MRDDEVPNKTDAGRDEIQQRTRKLPNVLRSILLLVDGQRSAGQLREVIAGLRGPPDGLEQLRALGLVDVPQTMAAVAAASIPGRVTGQFFTAAVTTAMGPGPVADGGSGGGYAPLYTQMSETVREHLGLRGYFLQLKIERCTDVDELLALLPDLSSALAKTHSVGFAGEMERRLRSLATA</sequence>